<evidence type="ECO:0000259" key="1">
    <source>
        <dbReference type="Pfam" id="PF07883"/>
    </source>
</evidence>
<sequence>MIDLLDFQKLGETYELNNHNELIGAVNDHIVRLAVMTERYPRHVHPNSDEIFIGVEGIVIIETDQQVFELSPGMCLTIPGKTAHSTRPKTDRSVNLTIERKDTETVFLDNDYQSQKDYK</sequence>
<proteinExistence type="predicted"/>
<dbReference type="Gene3D" id="2.60.120.10">
    <property type="entry name" value="Jelly Rolls"/>
    <property type="match status" value="1"/>
</dbReference>
<name>A0ABW3AY63_9SPHI</name>
<reference evidence="3" key="1">
    <citation type="journal article" date="2019" name="Int. J. Syst. Evol. Microbiol.">
        <title>The Global Catalogue of Microorganisms (GCM) 10K type strain sequencing project: providing services to taxonomists for standard genome sequencing and annotation.</title>
        <authorList>
            <consortium name="The Broad Institute Genomics Platform"/>
            <consortium name="The Broad Institute Genome Sequencing Center for Infectious Disease"/>
            <person name="Wu L."/>
            <person name="Ma J."/>
        </authorList>
    </citation>
    <scope>NUCLEOTIDE SEQUENCE [LARGE SCALE GENOMIC DNA]</scope>
    <source>
        <strain evidence="3">CCUG 61484</strain>
    </source>
</reference>
<dbReference type="RefSeq" id="WP_377117834.1">
    <property type="nucleotide sequence ID" value="NZ_JBHTHZ010000014.1"/>
</dbReference>
<protein>
    <submittedName>
        <fullName evidence="2">Cupin domain-containing protein</fullName>
    </submittedName>
</protein>
<dbReference type="EMBL" id="JBHTHZ010000014">
    <property type="protein sequence ID" value="MFD0795436.1"/>
    <property type="molecule type" value="Genomic_DNA"/>
</dbReference>
<keyword evidence="3" id="KW-1185">Reference proteome</keyword>
<dbReference type="InterPro" id="IPR014710">
    <property type="entry name" value="RmlC-like_jellyroll"/>
</dbReference>
<organism evidence="2 3">
    <name type="scientific">Mucilaginibacter litoreus</name>
    <dbReference type="NCBI Taxonomy" id="1048221"/>
    <lineage>
        <taxon>Bacteria</taxon>
        <taxon>Pseudomonadati</taxon>
        <taxon>Bacteroidota</taxon>
        <taxon>Sphingobacteriia</taxon>
        <taxon>Sphingobacteriales</taxon>
        <taxon>Sphingobacteriaceae</taxon>
        <taxon>Mucilaginibacter</taxon>
    </lineage>
</organism>
<gene>
    <name evidence="2" type="ORF">ACFQZX_17570</name>
</gene>
<dbReference type="InterPro" id="IPR013096">
    <property type="entry name" value="Cupin_2"/>
</dbReference>
<dbReference type="InterPro" id="IPR011051">
    <property type="entry name" value="RmlC_Cupin_sf"/>
</dbReference>
<comment type="caution">
    <text evidence="2">The sequence shown here is derived from an EMBL/GenBank/DDBJ whole genome shotgun (WGS) entry which is preliminary data.</text>
</comment>
<dbReference type="Pfam" id="PF07883">
    <property type="entry name" value="Cupin_2"/>
    <property type="match status" value="1"/>
</dbReference>
<feature type="domain" description="Cupin type-2" evidence="1">
    <location>
        <begin position="32"/>
        <end position="93"/>
    </location>
</feature>
<dbReference type="SUPFAM" id="SSF51182">
    <property type="entry name" value="RmlC-like cupins"/>
    <property type="match status" value="1"/>
</dbReference>
<dbReference type="Proteomes" id="UP001597010">
    <property type="component" value="Unassembled WGS sequence"/>
</dbReference>
<evidence type="ECO:0000313" key="3">
    <source>
        <dbReference type="Proteomes" id="UP001597010"/>
    </source>
</evidence>
<evidence type="ECO:0000313" key="2">
    <source>
        <dbReference type="EMBL" id="MFD0795436.1"/>
    </source>
</evidence>
<accession>A0ABW3AY63</accession>